<dbReference type="InterPro" id="IPR003439">
    <property type="entry name" value="ABC_transporter-like_ATP-bd"/>
</dbReference>
<dbReference type="PANTHER" id="PTHR43499">
    <property type="entry name" value="ABC TRANSPORTER I FAMILY MEMBER 1"/>
    <property type="match status" value="1"/>
</dbReference>
<dbReference type="EMBL" id="LKAJ02000001">
    <property type="protein sequence ID" value="MCS5711401.1"/>
    <property type="molecule type" value="Genomic_DNA"/>
</dbReference>
<evidence type="ECO:0000313" key="10">
    <source>
        <dbReference type="Proteomes" id="UP000051497"/>
    </source>
</evidence>
<dbReference type="Gene3D" id="3.40.50.300">
    <property type="entry name" value="P-loop containing nucleotide triphosphate hydrolases"/>
    <property type="match status" value="1"/>
</dbReference>
<organism evidence="8">
    <name type="scientific">Candidatus Berkiella aquae</name>
    <dbReference type="NCBI Taxonomy" id="295108"/>
    <lineage>
        <taxon>Bacteria</taxon>
        <taxon>Pseudomonadati</taxon>
        <taxon>Pseudomonadota</taxon>
        <taxon>Gammaproteobacteria</taxon>
        <taxon>Candidatus Berkiellales</taxon>
        <taxon>Candidatus Berkiellaceae</taxon>
        <taxon>Candidatus Berkiella</taxon>
    </lineage>
</organism>
<keyword evidence="1" id="KW-0813">Transport</keyword>
<evidence type="ECO:0000256" key="6">
    <source>
        <dbReference type="ARBA" id="ARBA00023136"/>
    </source>
</evidence>
<comment type="caution">
    <text evidence="8">The sequence shown here is derived from an EMBL/GenBank/DDBJ whole genome shotgun (WGS) entry which is preliminary data.</text>
</comment>
<evidence type="ECO:0000256" key="3">
    <source>
        <dbReference type="ARBA" id="ARBA00022748"/>
    </source>
</evidence>
<dbReference type="Pfam" id="PF00005">
    <property type="entry name" value="ABC_tran"/>
    <property type="match status" value="1"/>
</dbReference>
<reference evidence="8" key="1">
    <citation type="submission" date="2015-09" db="EMBL/GenBank/DDBJ databases">
        <title>Draft Genome Sequences of Two Novel Amoeba-resistant Intranuclear Bacteria, Candidatus Berkiella cookevillensis and Candidatus Berkiella aquae.</title>
        <authorList>
            <person name="Mehari Y.T."/>
            <person name="Arivett B.A."/>
            <person name="Farone A.L."/>
            <person name="Gunderson J.H."/>
            <person name="Farone M.B."/>
        </authorList>
    </citation>
    <scope>NUCLEOTIDE SEQUENCE [LARGE SCALE GENOMIC DNA]</scope>
    <source>
        <strain evidence="8">HT99</strain>
    </source>
</reference>
<keyword evidence="4 8" id="KW-0067">ATP-binding</keyword>
<dbReference type="AlphaFoldDB" id="A0A0Q9YL54"/>
<dbReference type="EC" id="3.6.3.41" evidence="8"/>
<dbReference type="GO" id="GO:0005524">
    <property type="term" value="F:ATP binding"/>
    <property type="evidence" value="ECO:0007669"/>
    <property type="project" value="UniProtKB-KW"/>
</dbReference>
<evidence type="ECO:0000256" key="4">
    <source>
        <dbReference type="ARBA" id="ARBA00022840"/>
    </source>
</evidence>
<evidence type="ECO:0000256" key="2">
    <source>
        <dbReference type="ARBA" id="ARBA00022741"/>
    </source>
</evidence>
<dbReference type="OrthoDB" id="9800654at2"/>
<evidence type="ECO:0000256" key="1">
    <source>
        <dbReference type="ARBA" id="ARBA00022448"/>
    </source>
</evidence>
<reference evidence="9" key="2">
    <citation type="journal article" date="2016" name="Genome Announc.">
        <title>Draft Genome Sequences of Two Novel Amoeba-Resistant Intranuclear Bacteria, 'Candidatus Berkiella cookevillensis' and 'Candidatus Berkiella aquae'.</title>
        <authorList>
            <person name="Mehari Y.T."/>
            <person name="Arivett B.A."/>
            <person name="Farone A.L."/>
            <person name="Gunderson J.H."/>
            <person name="Farone M.B."/>
        </authorList>
    </citation>
    <scope>NUCLEOTIDE SEQUENCE</scope>
    <source>
        <strain evidence="9">HT99</strain>
    </source>
</reference>
<accession>A0A0Q9YL54</accession>
<dbReference type="GO" id="GO:0017004">
    <property type="term" value="P:cytochrome complex assembly"/>
    <property type="evidence" value="ECO:0007669"/>
    <property type="project" value="UniProtKB-KW"/>
</dbReference>
<dbReference type="InterPro" id="IPR005895">
    <property type="entry name" value="ABC_transptr_haem_export_CcmA"/>
</dbReference>
<dbReference type="PANTHER" id="PTHR43499:SF1">
    <property type="entry name" value="ABC TRANSPORTER I FAMILY MEMBER 1"/>
    <property type="match status" value="1"/>
</dbReference>
<keyword evidence="8" id="KW-0378">Hydrolase</keyword>
<dbReference type="PROSITE" id="PS00211">
    <property type="entry name" value="ABC_TRANSPORTER_1"/>
    <property type="match status" value="1"/>
</dbReference>
<gene>
    <name evidence="8" type="primary">ccmA</name>
    <name evidence="9" type="ORF">HT99x_008130</name>
    <name evidence="8" type="ORF">HT99x_01221</name>
</gene>
<dbReference type="NCBIfam" id="NF010061">
    <property type="entry name" value="PRK13538.1"/>
    <property type="match status" value="1"/>
</dbReference>
<proteinExistence type="predicted"/>
<dbReference type="RefSeq" id="WP_075065855.1">
    <property type="nucleotide sequence ID" value="NZ_LKAJ02000001.1"/>
</dbReference>
<dbReference type="GO" id="GO:0016887">
    <property type="term" value="F:ATP hydrolysis activity"/>
    <property type="evidence" value="ECO:0007669"/>
    <property type="project" value="InterPro"/>
</dbReference>
<dbReference type="NCBIfam" id="TIGR01189">
    <property type="entry name" value="ccmA"/>
    <property type="match status" value="1"/>
</dbReference>
<keyword evidence="5" id="KW-1278">Translocase</keyword>
<keyword evidence="2" id="KW-0547">Nucleotide-binding</keyword>
<dbReference type="SUPFAM" id="SSF52540">
    <property type="entry name" value="P-loop containing nucleoside triphosphate hydrolases"/>
    <property type="match status" value="1"/>
</dbReference>
<feature type="domain" description="ABC transporter" evidence="7">
    <location>
        <begin position="3"/>
        <end position="204"/>
    </location>
</feature>
<dbReference type="InterPro" id="IPR017871">
    <property type="entry name" value="ABC_transporter-like_CS"/>
</dbReference>
<dbReference type="Proteomes" id="UP000051497">
    <property type="component" value="Unassembled WGS sequence"/>
</dbReference>
<evidence type="ECO:0000313" key="9">
    <source>
        <dbReference type="EMBL" id="MCS5711401.1"/>
    </source>
</evidence>
<dbReference type="EMBL" id="LKAJ01000004">
    <property type="protein sequence ID" value="KRG21469.1"/>
    <property type="molecule type" value="Genomic_DNA"/>
</dbReference>
<keyword evidence="6" id="KW-0472">Membrane</keyword>
<sequence>MTLVIKNLSQSKGQSTLFRHLCFALEKGRQVLVQGANGAGKSTLLKIIAGLQSPDKGEITWQGHPLFSDKAQYFSHMSYLGHQNGLKRSLTPRENIEELLCLANANATCEKIERVFEDFALTEHANQRCETLSAGECRKVALAAVILKNKPLWLLDEPFNSLDKASYQRMQTSCQQHLASGGMIILSTHQGSHHYDNSQIICLS</sequence>
<protein>
    <submittedName>
        <fullName evidence="8">Cytochrome c biogenesis ATP-binding export protein CcmA</fullName>
        <ecNumber evidence="8">3.6.3.41</ecNumber>
    </submittedName>
    <submittedName>
        <fullName evidence="9">Cytochrome c biogenesis heme-transporting ATPase CcmA</fullName>
    </submittedName>
</protein>
<keyword evidence="3" id="KW-0201">Cytochrome c-type biogenesis</keyword>
<evidence type="ECO:0000256" key="5">
    <source>
        <dbReference type="ARBA" id="ARBA00022967"/>
    </source>
</evidence>
<dbReference type="STRING" id="295108.HT99x_01221"/>
<keyword evidence="10" id="KW-1185">Reference proteome</keyword>
<evidence type="ECO:0000313" key="8">
    <source>
        <dbReference type="EMBL" id="KRG21469.1"/>
    </source>
</evidence>
<dbReference type="PROSITE" id="PS50893">
    <property type="entry name" value="ABC_TRANSPORTER_2"/>
    <property type="match status" value="1"/>
</dbReference>
<reference evidence="9" key="3">
    <citation type="submission" date="2021-06" db="EMBL/GenBank/DDBJ databases">
        <title>Genomic Description and Analysis of Intracellular Bacteria, Candidatus Berkiella cookevillensis and Candidatus Berkiella aquae.</title>
        <authorList>
            <person name="Kidane D.T."/>
            <person name="Mehari Y.T."/>
            <person name="Rice F.C."/>
            <person name="Arivett B.A."/>
            <person name="Farone A.L."/>
            <person name="Berk S.G."/>
            <person name="Farone M.B."/>
        </authorList>
    </citation>
    <scope>NUCLEOTIDE SEQUENCE</scope>
    <source>
        <strain evidence="9">HT99</strain>
    </source>
</reference>
<dbReference type="InterPro" id="IPR027417">
    <property type="entry name" value="P-loop_NTPase"/>
</dbReference>
<evidence type="ECO:0000259" key="7">
    <source>
        <dbReference type="PROSITE" id="PS50893"/>
    </source>
</evidence>
<dbReference type="GO" id="GO:0022857">
    <property type="term" value="F:transmembrane transporter activity"/>
    <property type="evidence" value="ECO:0007669"/>
    <property type="project" value="InterPro"/>
</dbReference>
<name>A0A0Q9YL54_9GAMM</name>